<feature type="compositionally biased region" description="Acidic residues" evidence="1">
    <location>
        <begin position="297"/>
        <end position="306"/>
    </location>
</feature>
<feature type="compositionally biased region" description="Basic and acidic residues" evidence="1">
    <location>
        <begin position="379"/>
        <end position="394"/>
    </location>
</feature>
<feature type="compositionally biased region" description="Low complexity" evidence="1">
    <location>
        <begin position="674"/>
        <end position="694"/>
    </location>
</feature>
<accession>A0A7Y9S416</accession>
<keyword evidence="2" id="KW-0812">Transmembrane</keyword>
<sequence>MGTTPENPDDPGIDLIDEWLATRETAGATAGDSDEAPKDPAPGDQPGEDEAAPAAGISTFNTDDLDPLTAPLPDLVEHGIVEHDTIGHDIFGDSSPAQSASSQQADSPAPATASRPAASGHLSDDERRERLSRMVKNRLASKEQPRGTDAPTSPTDDVPEAASSHVIGGRLPKLEPRAANTDWQRALFNPSDLAAPSEPGENGYVEPASEPVATSDPEPSDKVSIEAEPTDTGPSTAGPAIGSIEWQRNLFGTPDVASAAPADAAPVEELDEDSTEDSAEAAATVPPAELKAPGTDEVVEDDEPADETATATTSEIGPRLASPNSFTAVETGEKAFTPAAPTDVFAALRDTDAPAAEVDTRADVAGLKRPQDEPAGTEPSEREHVPTHSGEENTPRLSDAAIVGPALEAVMHSIDTPAKPRKGGLLGRRGRKKDSADAIRRAAQPAGAEPEDQVPNWLKEDAARTSREQAEARKAAERADEVPPSDDAPEEPARTAAAAVPVPAEDPARGELGQSDVASPDEDNSGTTTAGEVAAEPTGFEPPAPVKEPEVVETVEIVEEPEPVEEPVAVETVAAVEEPEIVDEPQTAETVTTAGTAAVAPESTTPFAPPQTPTLADVAAAEASVPEPEVEVAATESTPQPEGAPTAETPVVDIPTEDTPVEDAPAEDAPSARAPATDEPAADAPTAETGTAAGSDADSPSEDSQPKFETLEQLLAAATAAKGAERTISKPVIEPPSAPVDAPDAGAATGDAPETTGNPPPPTDAETPQTPELVGSAEDDSAPSPDWTPTATPTAAATASTYASAAPEADVPEETSTEATLDPRTTAATSVFAAASATAPDTKPAAKPKATKAPVDKIPAAAPKKERPQPAARKPKATKSPQPAKAEKPARTSATEPFPTTIHLTPQKGTQRFLGTLLLFALMATLLLGWLAWDTRETTYIAYAATAALLTLILWGAHSTAEPAKVVCERGLLDIRSNDSHHRFDLASPYTRIEVVGRPGRRGWKVLILRKSMPPYVINDSLVDPHEFTRILDHYESARNRATH</sequence>
<dbReference type="RefSeq" id="WP_179502726.1">
    <property type="nucleotide sequence ID" value="NZ_JACCAA010000001.1"/>
</dbReference>
<feature type="compositionally biased region" description="Low complexity" evidence="1">
    <location>
        <begin position="711"/>
        <end position="722"/>
    </location>
</feature>
<feature type="compositionally biased region" description="Low complexity" evidence="1">
    <location>
        <begin position="254"/>
        <end position="265"/>
    </location>
</feature>
<evidence type="ECO:0000256" key="1">
    <source>
        <dbReference type="SAM" id="MobiDB-lite"/>
    </source>
</evidence>
<proteinExistence type="predicted"/>
<organism evidence="3 4">
    <name type="scientific">Nocardioides daedukensis</name>
    <dbReference type="NCBI Taxonomy" id="634462"/>
    <lineage>
        <taxon>Bacteria</taxon>
        <taxon>Bacillati</taxon>
        <taxon>Actinomycetota</taxon>
        <taxon>Actinomycetes</taxon>
        <taxon>Propionibacteriales</taxon>
        <taxon>Nocardioidaceae</taxon>
        <taxon>Nocardioides</taxon>
    </lineage>
</organism>
<comment type="caution">
    <text evidence="3">The sequence shown here is derived from an EMBL/GenBank/DDBJ whole genome shotgun (WGS) entry which is preliminary data.</text>
</comment>
<feature type="compositionally biased region" description="Acidic residues" evidence="1">
    <location>
        <begin position="266"/>
        <end position="279"/>
    </location>
</feature>
<feature type="region of interest" description="Disordered" evidence="1">
    <location>
        <begin position="598"/>
        <end position="904"/>
    </location>
</feature>
<feature type="compositionally biased region" description="Low complexity" evidence="1">
    <location>
        <begin position="739"/>
        <end position="757"/>
    </location>
</feature>
<name>A0A7Y9S416_9ACTN</name>
<evidence type="ECO:0000313" key="3">
    <source>
        <dbReference type="EMBL" id="NYG59708.1"/>
    </source>
</evidence>
<reference evidence="3 4" key="1">
    <citation type="submission" date="2020-07" db="EMBL/GenBank/DDBJ databases">
        <title>Sequencing the genomes of 1000 actinobacteria strains.</title>
        <authorList>
            <person name="Klenk H.-P."/>
        </authorList>
    </citation>
    <scope>NUCLEOTIDE SEQUENCE [LARGE SCALE GENOMIC DNA]</scope>
    <source>
        <strain evidence="3 4">DSM 23819</strain>
    </source>
</reference>
<feature type="compositionally biased region" description="Basic and acidic residues" evidence="1">
    <location>
        <begin position="75"/>
        <end position="91"/>
    </location>
</feature>
<keyword evidence="2" id="KW-0472">Membrane</keyword>
<dbReference type="EMBL" id="JACCAA010000001">
    <property type="protein sequence ID" value="NYG59708.1"/>
    <property type="molecule type" value="Genomic_DNA"/>
</dbReference>
<feature type="compositionally biased region" description="Low complexity" evidence="1">
    <location>
        <begin position="618"/>
        <end position="638"/>
    </location>
</feature>
<feature type="compositionally biased region" description="Low complexity" evidence="1">
    <location>
        <begin position="494"/>
        <end position="505"/>
    </location>
</feature>
<protein>
    <submittedName>
        <fullName evidence="3">Uncharacterized protein</fullName>
    </submittedName>
</protein>
<keyword evidence="4" id="KW-1185">Reference proteome</keyword>
<feature type="transmembrane region" description="Helical" evidence="2">
    <location>
        <begin position="913"/>
        <end position="933"/>
    </location>
</feature>
<gene>
    <name evidence="3" type="ORF">BJ980_002631</name>
</gene>
<evidence type="ECO:0000256" key="2">
    <source>
        <dbReference type="SAM" id="Phobius"/>
    </source>
</evidence>
<feature type="compositionally biased region" description="Low complexity" evidence="1">
    <location>
        <begin position="782"/>
        <end position="809"/>
    </location>
</feature>
<feature type="region of interest" description="Disordered" evidence="1">
    <location>
        <begin position="20"/>
        <end position="334"/>
    </location>
</feature>
<feature type="compositionally biased region" description="Basic and acidic residues" evidence="1">
    <location>
        <begin position="458"/>
        <end position="481"/>
    </location>
</feature>
<feature type="region of interest" description="Disordered" evidence="1">
    <location>
        <begin position="354"/>
        <end position="549"/>
    </location>
</feature>
<dbReference type="AlphaFoldDB" id="A0A7Y9S416"/>
<feature type="compositionally biased region" description="Acidic residues" evidence="1">
    <location>
        <begin position="655"/>
        <end position="666"/>
    </location>
</feature>
<feature type="compositionally biased region" description="Low complexity" evidence="1">
    <location>
        <begin position="94"/>
        <end position="119"/>
    </location>
</feature>
<feature type="transmembrane region" description="Helical" evidence="2">
    <location>
        <begin position="940"/>
        <end position="958"/>
    </location>
</feature>
<keyword evidence="2" id="KW-1133">Transmembrane helix</keyword>
<evidence type="ECO:0000313" key="4">
    <source>
        <dbReference type="Proteomes" id="UP000540656"/>
    </source>
</evidence>
<dbReference type="Proteomes" id="UP000540656">
    <property type="component" value="Unassembled WGS sequence"/>
</dbReference>
<feature type="compositionally biased region" description="Basic and acidic residues" evidence="1">
    <location>
        <begin position="122"/>
        <end position="132"/>
    </location>
</feature>
<feature type="compositionally biased region" description="Low complexity" evidence="1">
    <location>
        <begin position="825"/>
        <end position="857"/>
    </location>
</feature>